<name>A0A9Q3VAB7_CLOBO</name>
<dbReference type="AlphaFoldDB" id="A0A9Q3VAB7"/>
<dbReference type="Proteomes" id="UP000813637">
    <property type="component" value="Unassembled WGS sequence"/>
</dbReference>
<protein>
    <submittedName>
        <fullName evidence="1">Uncharacterized protein</fullName>
    </submittedName>
</protein>
<proteinExistence type="predicted"/>
<reference evidence="1" key="2">
    <citation type="journal article" date="2021" name="Microorganisms">
        <title>Extensive Genome Exploration of Clostridium botulinum Group III Field Strains.</title>
        <authorList>
            <person name="Fillo S."/>
            <person name="Giordani F."/>
            <person name="Tonon E."/>
            <person name="Drigo I."/>
            <person name="Anselmo A."/>
            <person name="Fortunato A."/>
            <person name="Lista F."/>
            <person name="Bano L."/>
        </authorList>
    </citation>
    <scope>NUCLEOTIDE SEQUENCE</scope>
    <source>
        <strain evidence="1">IZSVe-TV_9877_3_12</strain>
    </source>
</reference>
<evidence type="ECO:0000313" key="1">
    <source>
        <dbReference type="EMBL" id="MCD3194858.1"/>
    </source>
</evidence>
<accession>A0A9Q3VAB7</accession>
<sequence>MINKNNIDKIQFIFENCESVTVPSENVSNFNIHINDNNEIDNLTITIKDDNNITGCVYDKIRPFTRFNTYNDIASVGLLSNNQMKQYSVIWDSTSPNENSFQHNELIDAYTLNININTYKPRFPYVDIEGEGKLIHINDREMIKVYDDFVMIDKELLSDICIKADVIPLYDMINNNTQIL</sequence>
<evidence type="ECO:0000313" key="2">
    <source>
        <dbReference type="Proteomes" id="UP000813637"/>
    </source>
</evidence>
<dbReference type="EMBL" id="JAAMYB010000004">
    <property type="protein sequence ID" value="MCD3194858.1"/>
    <property type="molecule type" value="Genomic_DNA"/>
</dbReference>
<comment type="caution">
    <text evidence="1">The sequence shown here is derived from an EMBL/GenBank/DDBJ whole genome shotgun (WGS) entry which is preliminary data.</text>
</comment>
<reference evidence="1" key="1">
    <citation type="submission" date="2020-02" db="EMBL/GenBank/DDBJ databases">
        <authorList>
            <person name="Fillo S."/>
            <person name="Giordani F."/>
            <person name="Tonon E."/>
            <person name="Drigo I."/>
            <person name="Anselmo A."/>
            <person name="Fortunato A."/>
            <person name="Bano L."/>
            <person name="Lista F."/>
        </authorList>
    </citation>
    <scope>NUCLEOTIDE SEQUENCE</scope>
    <source>
        <strain evidence="1">IZSVe-TV_9877_3_12</strain>
    </source>
</reference>
<dbReference type="RefSeq" id="WP_003379432.1">
    <property type="nucleotide sequence ID" value="NZ_JAAMYB010000004.1"/>
</dbReference>
<gene>
    <name evidence="1" type="ORF">G8S53_06090</name>
</gene>
<organism evidence="1 2">
    <name type="scientific">Clostridium botulinum C</name>
    <dbReference type="NCBI Taxonomy" id="36828"/>
    <lineage>
        <taxon>Bacteria</taxon>
        <taxon>Bacillati</taxon>
        <taxon>Bacillota</taxon>
        <taxon>Clostridia</taxon>
        <taxon>Eubacteriales</taxon>
        <taxon>Clostridiaceae</taxon>
        <taxon>Clostridium</taxon>
    </lineage>
</organism>